<keyword evidence="1" id="KW-0812">Transmembrane</keyword>
<feature type="transmembrane region" description="Helical" evidence="1">
    <location>
        <begin position="87"/>
        <end position="106"/>
    </location>
</feature>
<evidence type="ECO:0000313" key="2">
    <source>
        <dbReference type="EMBL" id="GIJ19466.1"/>
    </source>
</evidence>
<organism evidence="2 3">
    <name type="scientific">Micromonospora lutea</name>
    <dbReference type="NCBI Taxonomy" id="419825"/>
    <lineage>
        <taxon>Bacteria</taxon>
        <taxon>Bacillati</taxon>
        <taxon>Actinomycetota</taxon>
        <taxon>Actinomycetes</taxon>
        <taxon>Micromonosporales</taxon>
        <taxon>Micromonosporaceae</taxon>
        <taxon>Micromonospora</taxon>
    </lineage>
</organism>
<keyword evidence="3" id="KW-1185">Reference proteome</keyword>
<evidence type="ECO:0008006" key="4">
    <source>
        <dbReference type="Google" id="ProtNLM"/>
    </source>
</evidence>
<sequence>MVGYGALVWPERVALHFGADLHADWYGSRGTAILVAVALGVCMAAAFVGCAALVSRIPLDLLNVPHPSYWKQPEHVAELRRRSAEDMYHLGAVTIFFLAGVLILAVQASTSVDHRLSGAAPILLIGYLGYLTGWTIWLWLRRYRPPAR</sequence>
<feature type="transmembrane region" description="Helical" evidence="1">
    <location>
        <begin position="32"/>
        <end position="54"/>
    </location>
</feature>
<reference evidence="2 3" key="1">
    <citation type="submission" date="2021-01" db="EMBL/GenBank/DDBJ databases">
        <title>Whole genome shotgun sequence of Verrucosispora lutea NBRC 106530.</title>
        <authorList>
            <person name="Komaki H."/>
            <person name="Tamura T."/>
        </authorList>
    </citation>
    <scope>NUCLEOTIDE SEQUENCE [LARGE SCALE GENOMIC DNA]</scope>
    <source>
        <strain evidence="2 3">NBRC 106530</strain>
    </source>
</reference>
<evidence type="ECO:0000256" key="1">
    <source>
        <dbReference type="SAM" id="Phobius"/>
    </source>
</evidence>
<keyword evidence="1" id="KW-0472">Membrane</keyword>
<proteinExistence type="predicted"/>
<evidence type="ECO:0000313" key="3">
    <source>
        <dbReference type="Proteomes" id="UP000643165"/>
    </source>
</evidence>
<gene>
    <name evidence="2" type="ORF">Vlu01_00900</name>
</gene>
<name>A0ABQ4INI4_9ACTN</name>
<dbReference type="EMBL" id="BOPB01000001">
    <property type="protein sequence ID" value="GIJ19466.1"/>
    <property type="molecule type" value="Genomic_DNA"/>
</dbReference>
<protein>
    <recommendedName>
        <fullName evidence="4">DUF1648 domain-containing protein</fullName>
    </recommendedName>
</protein>
<feature type="transmembrane region" description="Helical" evidence="1">
    <location>
        <begin position="118"/>
        <end position="140"/>
    </location>
</feature>
<accession>A0ABQ4INI4</accession>
<comment type="caution">
    <text evidence="2">The sequence shown here is derived from an EMBL/GenBank/DDBJ whole genome shotgun (WGS) entry which is preliminary data.</text>
</comment>
<dbReference type="Proteomes" id="UP000643165">
    <property type="component" value="Unassembled WGS sequence"/>
</dbReference>
<keyword evidence="1" id="KW-1133">Transmembrane helix</keyword>